<dbReference type="Gene3D" id="3.40.50.300">
    <property type="entry name" value="P-loop containing nucleotide triphosphate hydrolases"/>
    <property type="match status" value="2"/>
</dbReference>
<dbReference type="InterPro" id="IPR041679">
    <property type="entry name" value="DNA2/NAM7-like_C"/>
</dbReference>
<proteinExistence type="inferred from homology"/>
<feature type="region of interest" description="C4" evidence="11">
    <location>
        <begin position="217"/>
        <end position="247"/>
    </location>
</feature>
<dbReference type="GO" id="GO:0016787">
    <property type="term" value="F:hydrolase activity"/>
    <property type="evidence" value="ECO:0007669"/>
    <property type="project" value="UniProtKB-KW"/>
</dbReference>
<comment type="similarity">
    <text evidence="2">Belongs to the DNA2/NAM7 helicase family.</text>
</comment>
<protein>
    <submittedName>
        <fullName evidence="14">RNA helicase</fullName>
    </submittedName>
</protein>
<dbReference type="PROSITE" id="PS51997">
    <property type="entry name" value="UPF1_CH_RICH"/>
    <property type="match status" value="1"/>
</dbReference>
<evidence type="ECO:0000256" key="4">
    <source>
        <dbReference type="ARBA" id="ARBA00022723"/>
    </source>
</evidence>
<dbReference type="GO" id="GO:0000184">
    <property type="term" value="P:nuclear-transcribed mRNA catabolic process, nonsense-mediated decay"/>
    <property type="evidence" value="ECO:0007669"/>
    <property type="project" value="InterPro"/>
</dbReference>
<evidence type="ECO:0000256" key="8">
    <source>
        <dbReference type="ARBA" id="ARBA00022806"/>
    </source>
</evidence>
<keyword evidence="4 11" id="KW-0479">Metal-binding</keyword>
<dbReference type="Pfam" id="PF13087">
    <property type="entry name" value="AAA_12"/>
    <property type="match status" value="1"/>
</dbReference>
<dbReference type="CDD" id="cd18808">
    <property type="entry name" value="SF1_C_Upf1"/>
    <property type="match status" value="1"/>
</dbReference>
<feature type="compositionally biased region" description="Acidic residues" evidence="12">
    <location>
        <begin position="141"/>
        <end position="150"/>
    </location>
</feature>
<dbReference type="InterPro" id="IPR006935">
    <property type="entry name" value="Helicase/UvrB_N"/>
</dbReference>
<evidence type="ECO:0000256" key="7">
    <source>
        <dbReference type="ARBA" id="ARBA00022801"/>
    </source>
</evidence>
<dbReference type="Proteomes" id="UP000019335">
    <property type="component" value="Unassembled WGS sequence"/>
</dbReference>
<keyword evidence="9 11" id="KW-0862">Zinc</keyword>
<keyword evidence="7" id="KW-0378">Hydrolase</keyword>
<dbReference type="InterPro" id="IPR040812">
    <property type="entry name" value="UPF1_1B_dom"/>
</dbReference>
<dbReference type="InterPro" id="IPR041677">
    <property type="entry name" value="DNA2/NAM7_AAA_11"/>
</dbReference>
<dbReference type="CDD" id="cd21407">
    <property type="entry name" value="1B_UPF1-like"/>
    <property type="match status" value="1"/>
</dbReference>
<feature type="region of interest" description="Disordered" evidence="12">
    <location>
        <begin position="64"/>
        <end position="92"/>
    </location>
</feature>
<evidence type="ECO:0000313" key="15">
    <source>
        <dbReference type="Proteomes" id="UP000019335"/>
    </source>
</evidence>
<dbReference type="InterPro" id="IPR027417">
    <property type="entry name" value="P-loop_NTPase"/>
</dbReference>
<dbReference type="PANTHER" id="PTHR10887">
    <property type="entry name" value="DNA2/NAM7 HELICASE FAMILY"/>
    <property type="match status" value="1"/>
</dbReference>
<dbReference type="GO" id="GO:0003677">
    <property type="term" value="F:DNA binding"/>
    <property type="evidence" value="ECO:0007669"/>
    <property type="project" value="InterPro"/>
</dbReference>
<reference evidence="14 15" key="1">
    <citation type="journal article" date="2014" name="Mol. Plant">
        <title>Chromosome Scale Genome Assembly and Transcriptome Profiling of Nannochloropsis gaditana in Nitrogen Depletion.</title>
        <authorList>
            <person name="Corteggiani Carpinelli E."/>
            <person name="Telatin A."/>
            <person name="Vitulo N."/>
            <person name="Forcato C."/>
            <person name="D'Angelo M."/>
            <person name="Schiavon R."/>
            <person name="Vezzi A."/>
            <person name="Giacometti G.M."/>
            <person name="Morosinotto T."/>
            <person name="Valle G."/>
        </authorList>
    </citation>
    <scope>NUCLEOTIDE SEQUENCE [LARGE SCALE GENOMIC DNA]</scope>
    <source>
        <strain evidence="14 15">B-31</strain>
    </source>
</reference>
<name>W7T2I7_9STRA</name>
<dbReference type="Pfam" id="PF13086">
    <property type="entry name" value="AAA_11"/>
    <property type="match status" value="1"/>
</dbReference>
<comment type="caution">
    <text evidence="14">The sequence shown here is derived from an EMBL/GenBank/DDBJ whole genome shotgun (WGS) entry which is preliminary data.</text>
</comment>
<dbReference type="OrthoDB" id="6513042at2759"/>
<evidence type="ECO:0000256" key="5">
    <source>
        <dbReference type="ARBA" id="ARBA00022741"/>
    </source>
</evidence>
<comment type="subcellular location">
    <subcellularLocation>
        <location evidence="1">Cytoplasm</location>
    </subcellularLocation>
</comment>
<evidence type="ECO:0000313" key="14">
    <source>
        <dbReference type="EMBL" id="EWM21295.1"/>
    </source>
</evidence>
<feature type="region of interest" description="CC/SHH/C" evidence="11">
    <location>
        <begin position="171"/>
        <end position="199"/>
    </location>
</feature>
<evidence type="ECO:0000256" key="10">
    <source>
        <dbReference type="ARBA" id="ARBA00022840"/>
    </source>
</evidence>
<keyword evidence="15" id="KW-1185">Reference proteome</keyword>
<dbReference type="GO" id="GO:0003724">
    <property type="term" value="F:RNA helicase activity"/>
    <property type="evidence" value="ECO:0007669"/>
    <property type="project" value="InterPro"/>
</dbReference>
<dbReference type="GO" id="GO:0003723">
    <property type="term" value="F:RNA binding"/>
    <property type="evidence" value="ECO:0007669"/>
    <property type="project" value="InterPro"/>
</dbReference>
<dbReference type="Pfam" id="PF18141">
    <property type="entry name" value="UPF1_1B_dom"/>
    <property type="match status" value="1"/>
</dbReference>
<accession>W7T2I7</accession>
<dbReference type="AlphaFoldDB" id="W7T2I7"/>
<evidence type="ECO:0000256" key="11">
    <source>
        <dbReference type="PROSITE-ProRule" id="PRU01341"/>
    </source>
</evidence>
<dbReference type="Gene3D" id="2.40.30.230">
    <property type="match status" value="1"/>
</dbReference>
<feature type="region of interest" description="Disordered" evidence="12">
    <location>
        <begin position="110"/>
        <end position="150"/>
    </location>
</feature>
<evidence type="ECO:0000259" key="13">
    <source>
        <dbReference type="PROSITE" id="PS51997"/>
    </source>
</evidence>
<gene>
    <name evidence="14" type="ORF">Naga_100837g1</name>
</gene>
<dbReference type="InterPro" id="IPR047187">
    <property type="entry name" value="SF1_C_Upf1"/>
</dbReference>
<feature type="region of interest" description="Disordered" evidence="12">
    <location>
        <begin position="20"/>
        <end position="47"/>
    </location>
</feature>
<evidence type="ECO:0000256" key="3">
    <source>
        <dbReference type="ARBA" id="ARBA00022490"/>
    </source>
</evidence>
<dbReference type="Gene3D" id="6.10.140.1240">
    <property type="match status" value="1"/>
</dbReference>
<evidence type="ECO:0000256" key="2">
    <source>
        <dbReference type="ARBA" id="ARBA00007913"/>
    </source>
</evidence>
<dbReference type="InterPro" id="IPR045055">
    <property type="entry name" value="DNA2/NAM7-like"/>
</dbReference>
<sequence length="864" mass="94858">MATHDPGGQQYDFLEFETPGYDEEDDAYTPFGRGGDGGTYEPGARKEGTGAAAFLGLPQEWTAASAASLPRAPLGKQEQPRGSGKEEENGGLGHVTAGIKALHLQNDAHNGHDAEEEDGAGSLGSSSDEELGEDASHLQEHEEEEEGEGLDTPEYACRYCGIHDPACVVRCVESNKWFCNSRWNTTGSHIIQHLVKARNKTVALHPQSPLGDTVLECYNCGCRNVFLLGFIPAKSDSVVVLLCREPCLSNGALKDLDWDLAQWMPLIEDRAFLPWLVRVPSEQEQLRARQITAGQIQKLEEAWKENAEATLEEVERQGGEGEEEGVAVLLKYEDGYHYQNVLAPLVKMEADYDKKMKEQQSQDGVSVTWDEGLSKRKVASFRFGRGEEEAGLTVGDELRLKLDVLTARMHGVNGGQAWEGVGNVLRMADGEVSLEMRVSHCPTEVRDGFSVEFVWKSTSFDRMQGALKTFAVDDASISGYLYHKLLGHEVEPQTLRVSLPKRFSVPHLPDLNHSQFQAVKSVLQKPLSLIQGPPGTGKTVTSASIVYHLAQQGVGQVLVVAPSNVAVDHLTEKIHATGLKVVRLAAKSREGVDSSVDHLCLHTMITTLATPEQEELSKLRQLKAELGELVPQDEAKFRKLKTAVGREVLKAADVICCTCVGAGDPRLKNFRFRQVLIDEATQAMEAECLIPIVMGCKQLIMVGDHCQLPPVITCKKAAKAGLTQSLFERLIILGHRPHRLQVQYRMHPCLSAFPSNMFYEGTLQNGITEDERSPDRVSFPWPTPTKPMFFWIQTGAEELSSSGTSYLNRSEASATERICTALLKVGVEAGKIGVITPYQGQRAHLILHMARTGPASASWRTLAG</sequence>
<dbReference type="Pfam" id="PF09416">
    <property type="entry name" value="UPF1_Zn_bind"/>
    <property type="match status" value="1"/>
</dbReference>
<feature type="compositionally biased region" description="Low complexity" evidence="12">
    <location>
        <begin position="64"/>
        <end position="74"/>
    </location>
</feature>
<dbReference type="SUPFAM" id="SSF52540">
    <property type="entry name" value="P-loop containing nucleoside triphosphate hydrolases"/>
    <property type="match status" value="1"/>
</dbReference>
<keyword evidence="8 14" id="KW-0347">Helicase</keyword>
<dbReference type="InterPro" id="IPR018999">
    <property type="entry name" value="UPF1_CH/ZBD"/>
</dbReference>
<keyword evidence="3" id="KW-0963">Cytoplasm</keyword>
<evidence type="ECO:0000256" key="9">
    <source>
        <dbReference type="ARBA" id="ARBA00022833"/>
    </source>
</evidence>
<dbReference type="CDD" id="cd18039">
    <property type="entry name" value="DEXXQc_UPF1"/>
    <property type="match status" value="1"/>
</dbReference>
<keyword evidence="5" id="KW-0547">Nucleotide-binding</keyword>
<dbReference type="GO" id="GO:0005524">
    <property type="term" value="F:ATP binding"/>
    <property type="evidence" value="ECO:0007669"/>
    <property type="project" value="UniProtKB-KW"/>
</dbReference>
<dbReference type="CDD" id="cd21400">
    <property type="entry name" value="ZBD_UPF1-like"/>
    <property type="match status" value="1"/>
</dbReference>
<evidence type="ECO:0000256" key="6">
    <source>
        <dbReference type="ARBA" id="ARBA00022771"/>
    </source>
</evidence>
<dbReference type="Pfam" id="PF04851">
    <property type="entry name" value="ResIII"/>
    <property type="match status" value="1"/>
</dbReference>
<dbReference type="PANTHER" id="PTHR10887:SF364">
    <property type="entry name" value="REGULATOR OF NONSENSE TRANSCRIPTS 1"/>
    <property type="match status" value="1"/>
</dbReference>
<feature type="domain" description="Upf1" evidence="13">
    <location>
        <begin position="149"/>
        <end position="306"/>
    </location>
</feature>
<dbReference type="GO" id="GO:0005737">
    <property type="term" value="C:cytoplasm"/>
    <property type="evidence" value="ECO:0007669"/>
    <property type="project" value="UniProtKB-SubCell"/>
</dbReference>
<evidence type="ECO:0000256" key="1">
    <source>
        <dbReference type="ARBA" id="ARBA00004496"/>
    </source>
</evidence>
<keyword evidence="10" id="KW-0067">ATP-binding</keyword>
<feature type="region of interest" description="C3H" evidence="11">
    <location>
        <begin position="157"/>
        <end position="189"/>
    </location>
</feature>
<organism evidence="14 15">
    <name type="scientific">Nannochloropsis gaditana</name>
    <dbReference type="NCBI Taxonomy" id="72520"/>
    <lineage>
        <taxon>Eukaryota</taxon>
        <taxon>Sar</taxon>
        <taxon>Stramenopiles</taxon>
        <taxon>Ochrophyta</taxon>
        <taxon>Eustigmatophyceae</taxon>
        <taxon>Eustigmatales</taxon>
        <taxon>Monodopsidaceae</taxon>
        <taxon>Nannochloropsis</taxon>
    </lineage>
</organism>
<evidence type="ECO:0000256" key="12">
    <source>
        <dbReference type="SAM" id="MobiDB-lite"/>
    </source>
</evidence>
<keyword evidence="6 11" id="KW-0863">Zinc-finger</keyword>
<dbReference type="GO" id="GO:0008270">
    <property type="term" value="F:zinc ion binding"/>
    <property type="evidence" value="ECO:0007669"/>
    <property type="project" value="UniProtKB-UniRule"/>
</dbReference>
<dbReference type="EMBL" id="AZIL01002525">
    <property type="protein sequence ID" value="EWM21295.1"/>
    <property type="molecule type" value="Genomic_DNA"/>
</dbReference>